<dbReference type="SUPFAM" id="SSF54160">
    <property type="entry name" value="Chromo domain-like"/>
    <property type="match status" value="2"/>
</dbReference>
<keyword evidence="6" id="KW-1185">Reference proteome</keyword>
<accession>A0AAD5Q6Z4</accession>
<dbReference type="PROSITE" id="PS50042">
    <property type="entry name" value="CNMP_BINDING_3"/>
    <property type="match status" value="1"/>
</dbReference>
<dbReference type="InterPro" id="IPR027417">
    <property type="entry name" value="P-loop_NTPase"/>
</dbReference>
<dbReference type="SUPFAM" id="SSF51206">
    <property type="entry name" value="cAMP-binding domain-like"/>
    <property type="match status" value="1"/>
</dbReference>
<dbReference type="InterPro" id="IPR011009">
    <property type="entry name" value="Kinase-like_dom_sf"/>
</dbReference>
<dbReference type="SMART" id="SM00100">
    <property type="entry name" value="cNMP"/>
    <property type="match status" value="1"/>
</dbReference>
<feature type="chain" id="PRO_5041986668" evidence="2">
    <location>
        <begin position="25"/>
        <end position="1702"/>
    </location>
</feature>
<dbReference type="SUPFAM" id="SSF53474">
    <property type="entry name" value="alpha/beta-Hydrolases"/>
    <property type="match status" value="2"/>
</dbReference>
<dbReference type="PANTHER" id="PTHR43883:SF1">
    <property type="entry name" value="GLUCONOKINASE"/>
    <property type="match status" value="1"/>
</dbReference>
<dbReference type="InterPro" id="IPR056304">
    <property type="entry name" value="Lip-like_C"/>
</dbReference>
<dbReference type="InterPro" id="IPR052732">
    <property type="entry name" value="Cell-binding_unc_protein"/>
</dbReference>
<dbReference type="Pfam" id="PF24708">
    <property type="entry name" value="Lip_C"/>
    <property type="match status" value="1"/>
</dbReference>
<evidence type="ECO:0000313" key="6">
    <source>
        <dbReference type="Proteomes" id="UP001209570"/>
    </source>
</evidence>
<dbReference type="SUPFAM" id="SSF52540">
    <property type="entry name" value="P-loop containing nucleoside triphosphate hydrolases"/>
    <property type="match status" value="1"/>
</dbReference>
<dbReference type="Gene3D" id="3.10.20.90">
    <property type="entry name" value="Phosphatidylinositol 3-kinase Catalytic Subunit, Chain A, domain 1"/>
    <property type="match status" value="1"/>
</dbReference>
<dbReference type="PANTHER" id="PTHR43883">
    <property type="entry name" value="SLR0207 PROTEIN"/>
    <property type="match status" value="1"/>
</dbReference>
<dbReference type="Proteomes" id="UP001209570">
    <property type="component" value="Unassembled WGS sequence"/>
</dbReference>
<dbReference type="CDD" id="cd20104">
    <property type="entry name" value="MBT_PHF20L1-like"/>
    <property type="match status" value="1"/>
</dbReference>
<gene>
    <name evidence="5" type="ORF">P43SY_005646</name>
</gene>
<feature type="domain" description="Ubiquitin-like" evidence="4">
    <location>
        <begin position="1290"/>
        <end position="1364"/>
    </location>
</feature>
<organism evidence="5 6">
    <name type="scientific">Pythium insidiosum</name>
    <name type="common">Pythiosis disease agent</name>
    <dbReference type="NCBI Taxonomy" id="114742"/>
    <lineage>
        <taxon>Eukaryota</taxon>
        <taxon>Sar</taxon>
        <taxon>Stramenopiles</taxon>
        <taxon>Oomycota</taxon>
        <taxon>Peronosporomycetes</taxon>
        <taxon>Pythiales</taxon>
        <taxon>Pythiaceae</taxon>
        <taxon>Pythium</taxon>
    </lineage>
</organism>
<dbReference type="InterPro" id="IPR016197">
    <property type="entry name" value="Chromo-like_dom_sf"/>
</dbReference>
<dbReference type="Gene3D" id="2.30.30.140">
    <property type="match status" value="2"/>
</dbReference>
<evidence type="ECO:0000259" key="4">
    <source>
        <dbReference type="PROSITE" id="PS50053"/>
    </source>
</evidence>
<name>A0AAD5Q6Z4_PYTIN</name>
<evidence type="ECO:0000256" key="2">
    <source>
        <dbReference type="SAM" id="SignalP"/>
    </source>
</evidence>
<feature type="region of interest" description="Disordered" evidence="1">
    <location>
        <begin position="696"/>
        <end position="721"/>
    </location>
</feature>
<keyword evidence="2" id="KW-0732">Signal</keyword>
<dbReference type="EMBL" id="JAKCXM010000248">
    <property type="protein sequence ID" value="KAJ0397520.1"/>
    <property type="molecule type" value="Genomic_DNA"/>
</dbReference>
<dbReference type="Gene3D" id="2.60.120.10">
    <property type="entry name" value="Jelly Rolls"/>
    <property type="match status" value="1"/>
</dbReference>
<feature type="signal peptide" evidence="2">
    <location>
        <begin position="1"/>
        <end position="24"/>
    </location>
</feature>
<dbReference type="Pfam" id="PF00027">
    <property type="entry name" value="cNMP_binding"/>
    <property type="match status" value="1"/>
</dbReference>
<feature type="compositionally biased region" description="Acidic residues" evidence="1">
    <location>
        <begin position="859"/>
        <end position="868"/>
    </location>
</feature>
<dbReference type="CDD" id="cd00038">
    <property type="entry name" value="CAP_ED"/>
    <property type="match status" value="1"/>
</dbReference>
<dbReference type="InterPro" id="IPR029071">
    <property type="entry name" value="Ubiquitin-like_domsf"/>
</dbReference>
<dbReference type="Gene3D" id="3.40.50.300">
    <property type="entry name" value="P-loop containing nucleotide triphosphate hydrolases"/>
    <property type="match status" value="1"/>
</dbReference>
<dbReference type="CDD" id="cd17039">
    <property type="entry name" value="Ubl_ubiquitin_like"/>
    <property type="match status" value="1"/>
</dbReference>
<proteinExistence type="predicted"/>
<dbReference type="SUPFAM" id="SSF54236">
    <property type="entry name" value="Ubiquitin-like"/>
    <property type="match status" value="1"/>
</dbReference>
<dbReference type="InterPro" id="IPR014710">
    <property type="entry name" value="RmlC-like_jellyroll"/>
</dbReference>
<dbReference type="InterPro" id="IPR029058">
    <property type="entry name" value="AB_hydrolase_fold"/>
</dbReference>
<evidence type="ECO:0000256" key="1">
    <source>
        <dbReference type="SAM" id="MobiDB-lite"/>
    </source>
</evidence>
<reference evidence="5" key="1">
    <citation type="submission" date="2021-12" db="EMBL/GenBank/DDBJ databases">
        <title>Prjna785345.</title>
        <authorList>
            <person name="Rujirawat T."/>
            <person name="Krajaejun T."/>
        </authorList>
    </citation>
    <scope>NUCLEOTIDE SEQUENCE</scope>
    <source>
        <strain evidence="5">Pi057C3</strain>
    </source>
</reference>
<feature type="region of interest" description="Disordered" evidence="1">
    <location>
        <begin position="1025"/>
        <end position="1097"/>
    </location>
</feature>
<comment type="caution">
    <text evidence="5">The sequence shown here is derived from an EMBL/GenBank/DDBJ whole genome shotgun (WGS) entry which is preliminary data.</text>
</comment>
<protein>
    <submittedName>
        <fullName evidence="5">Uncharacterized protein</fullName>
    </submittedName>
</protein>
<dbReference type="InterPro" id="IPR000595">
    <property type="entry name" value="cNMP-bd_dom"/>
</dbReference>
<dbReference type="InterPro" id="IPR018490">
    <property type="entry name" value="cNMP-bd_dom_sf"/>
</dbReference>
<sequence>MKHVTMRGLLTLTLLALSVLTITAQNNYPIVLVHGFSGWGRDELLGIKYWGGIQGDLQEQLKAQGYTLFAGGKDWVHSITTISTPNQGTLLANGFSEIGDLIKRLVVGTFSVVGVTGDSAQSIYDAKLDQWGIEPRRIGEGLSSYIDRIFDSPIFRPGFRDICLWSLSTNGAAEENSWVDTLPNVYYYSYSNVDTFAWRDWLLRKIQLPNLLTMLLPLQPLGTKRPILLPMEPRRPKHKQLPPLEVSREELERALRRVESYALPSLGLTDADADPTPVPIVHTHLSMVALLPRVVVKVKKEVNFGFVDFSTLYKRFQACFAEVQLNQRLAPRVYYGVAPVVMHRDTRRITVRVTDYWTPEKNQRPEYWLNDTDGEIIEWAVVMKRLSDEHTLLHRVEQGTLTRPVLARLAEELVAFHRDARRSARIDAFGREDVIRRNIDENFAQTQSHVGETVSSNVYDRVQRLTYAQLQALSATIASRVENGYICDSHGDLRLEHVYLVDVDDDADEEDADSTTKDERLKRSALATIEPLARQTAPTDRFVILDCIEFNEQFRFGDPLSDVAFLVMDLWRVGRPDLARALAHQYLLQAKQDTPENARLLTFYAAYRAVVRAKVSGFRVMDPSLDAEHRESERQRARCYWLVALSLLSPPGERPSLLMVAGLPASGKSTLACMIAEDQAGVHWLRADEIRKELAAQDRAPAEGTESNRPSDDGFEDGLYSPEMTRRTYDEILIRSVNFLRVGERVVVDATFRSTEERRRFIQTAQDEGALFAFIVCECDREIAKGRLIARKNDVSDATWAVFERMEAEWSVADLQGMAELLVINTEKEKELTLRLTNVFLRKLEVLATLAELVAQLDGDSEPDEEEDAHTLPSEDDGAWRDELRTQEQLDVLDTAKDWCEAVVNAVSRHKVHIHYRGWERKWDEWIMRSSDRLAPAYSRVPPWRERLAVGSAVQVGLSINGFKHPIWRDASVDAVSDSVEPGDKQSDTRRVRVIVDGERRWFAVSDDMLALPGTHDVTPIVRPASAASAKSSKSAQRATANNLSATSQQHLEGDEYRIPGLQQRRRRGARSSLQRPRQSHAKRPDDGDSSSGEDIPGELQWRAGLAEGDLVEACDENRTVWYDARIVETRRDVVRVRYRGWPWRYDEWVKRASDRVAPLGTHLGPWRDFQLQTQVQVGIMKRRQSDTAKEWKVATVVALRRKQRSKTCRERKTSFQAVSLAVTSFSSSSRNLQVPMPAIPRSTSSRNLFRASPVAEEPTPAQKKAQQLVATRLRRSFSGGRSNDLELRYEVFFHLPTHTELQRLRVHRSLTLIGLQAMIQREFEIPFEDQRLYCHGDLLEGDEDLAYYDIHDQSVINVRVRKRFRAIGDIFSKIKTISFVSNRASAHSNTGTNGIVEDFEIVEVVAPLPPTRIIFRRLVTAISYLQRLDLLQFHKTQRRVWKIHVTYWEEQSSSGLDSRRSTHFAPGPRRLSHAALAALARQAAGFVQTQCGPEKVANVVSLAQQHDLQQRLQIPIESRSPSDVRHIKRWLANLKYFASANIPDPVIHEIARACGYVRFAAGDFIFRQGDIGDNFYIVISGCVSLASYGNGFFATMTPGRCFGEISLFEGQGLRTASANVNFSAPYAELAILSGDIYRRAINPYKQAVLLDTEKAIYGVPSLKVLPDSIVTHIAFISNEALHGSPNAFVKLCFRDVGTDGD</sequence>
<feature type="region of interest" description="Disordered" evidence="1">
    <location>
        <begin position="858"/>
        <end position="880"/>
    </location>
</feature>
<feature type="compositionally biased region" description="Polar residues" evidence="1">
    <location>
        <begin position="1037"/>
        <end position="1051"/>
    </location>
</feature>
<evidence type="ECO:0000259" key="3">
    <source>
        <dbReference type="PROSITE" id="PS50042"/>
    </source>
</evidence>
<evidence type="ECO:0000313" key="5">
    <source>
        <dbReference type="EMBL" id="KAJ0397520.1"/>
    </source>
</evidence>
<feature type="compositionally biased region" description="Low complexity" evidence="1">
    <location>
        <begin position="1025"/>
        <end position="1036"/>
    </location>
</feature>
<dbReference type="PROSITE" id="PS50053">
    <property type="entry name" value="UBIQUITIN_2"/>
    <property type="match status" value="1"/>
</dbReference>
<dbReference type="InterPro" id="IPR000626">
    <property type="entry name" value="Ubiquitin-like_dom"/>
</dbReference>
<dbReference type="Gene3D" id="3.40.50.1820">
    <property type="entry name" value="alpha/beta hydrolase"/>
    <property type="match status" value="2"/>
</dbReference>
<dbReference type="Pfam" id="PF13671">
    <property type="entry name" value="AAA_33"/>
    <property type="match status" value="1"/>
</dbReference>
<feature type="domain" description="Cyclic nucleotide-binding" evidence="3">
    <location>
        <begin position="1539"/>
        <end position="1644"/>
    </location>
</feature>
<dbReference type="Pfam" id="PF00240">
    <property type="entry name" value="ubiquitin"/>
    <property type="match status" value="1"/>
</dbReference>
<dbReference type="SUPFAM" id="SSF56112">
    <property type="entry name" value="Protein kinase-like (PK-like)"/>
    <property type="match status" value="1"/>
</dbReference>